<evidence type="ECO:0000256" key="1">
    <source>
        <dbReference type="SAM" id="MobiDB-lite"/>
    </source>
</evidence>
<feature type="compositionally biased region" description="Low complexity" evidence="1">
    <location>
        <begin position="1"/>
        <end position="13"/>
    </location>
</feature>
<dbReference type="Proteomes" id="UP000075903">
    <property type="component" value="Unassembled WGS sequence"/>
</dbReference>
<dbReference type="EnsemblMetazoa" id="AMEM003018-RA">
    <property type="protein sequence ID" value="AMEM003018-PA"/>
    <property type="gene ID" value="AMEM003018"/>
</dbReference>
<accession>A0A182USU0</accession>
<evidence type="ECO:0000313" key="3">
    <source>
        <dbReference type="Proteomes" id="UP000075903"/>
    </source>
</evidence>
<reference evidence="2" key="1">
    <citation type="submission" date="2020-05" db="UniProtKB">
        <authorList>
            <consortium name="EnsemblMetazoa"/>
        </authorList>
    </citation>
    <scope>IDENTIFICATION</scope>
    <source>
        <strain evidence="2">MAF</strain>
    </source>
</reference>
<evidence type="ECO:0000313" key="2">
    <source>
        <dbReference type="EnsemblMetazoa" id="AMEM003018-PA"/>
    </source>
</evidence>
<name>A0A182USU0_ANOME</name>
<organism evidence="2 3">
    <name type="scientific">Anopheles merus</name>
    <name type="common">Mosquito</name>
    <dbReference type="NCBI Taxonomy" id="30066"/>
    <lineage>
        <taxon>Eukaryota</taxon>
        <taxon>Metazoa</taxon>
        <taxon>Ecdysozoa</taxon>
        <taxon>Arthropoda</taxon>
        <taxon>Hexapoda</taxon>
        <taxon>Insecta</taxon>
        <taxon>Pterygota</taxon>
        <taxon>Neoptera</taxon>
        <taxon>Endopterygota</taxon>
        <taxon>Diptera</taxon>
        <taxon>Nematocera</taxon>
        <taxon>Culicoidea</taxon>
        <taxon>Culicidae</taxon>
        <taxon>Anophelinae</taxon>
        <taxon>Anopheles</taxon>
    </lineage>
</organism>
<keyword evidence="3" id="KW-1185">Reference proteome</keyword>
<dbReference type="AlphaFoldDB" id="A0A182USU0"/>
<protein>
    <submittedName>
        <fullName evidence="2">Uncharacterized protein</fullName>
    </submittedName>
</protein>
<proteinExistence type="predicted"/>
<dbReference type="VEuPathDB" id="VectorBase:AMEM003018"/>
<feature type="region of interest" description="Disordered" evidence="1">
    <location>
        <begin position="1"/>
        <end position="20"/>
    </location>
</feature>
<sequence>MVALFRRAATGTHTAHRRRRCRAVAEQFSSSRCHAADSREVSFAS</sequence>